<gene>
    <name evidence="2" type="ORF">PMACD_LOCUS15702</name>
</gene>
<organism evidence="2 3">
    <name type="scientific">Pieris macdunnoughi</name>
    <dbReference type="NCBI Taxonomy" id="345717"/>
    <lineage>
        <taxon>Eukaryota</taxon>
        <taxon>Metazoa</taxon>
        <taxon>Ecdysozoa</taxon>
        <taxon>Arthropoda</taxon>
        <taxon>Hexapoda</taxon>
        <taxon>Insecta</taxon>
        <taxon>Pterygota</taxon>
        <taxon>Neoptera</taxon>
        <taxon>Endopterygota</taxon>
        <taxon>Lepidoptera</taxon>
        <taxon>Glossata</taxon>
        <taxon>Ditrysia</taxon>
        <taxon>Papilionoidea</taxon>
        <taxon>Pieridae</taxon>
        <taxon>Pierinae</taxon>
        <taxon>Pieris</taxon>
    </lineage>
</organism>
<proteinExistence type="predicted"/>
<comment type="caution">
    <text evidence="2">The sequence shown here is derived from an EMBL/GenBank/DDBJ whole genome shotgun (WGS) entry which is preliminary data.</text>
</comment>
<dbReference type="EMBL" id="CAJOBZ010000073">
    <property type="protein sequence ID" value="CAF4951205.1"/>
    <property type="molecule type" value="Genomic_DNA"/>
</dbReference>
<evidence type="ECO:0000313" key="2">
    <source>
        <dbReference type="EMBL" id="CAF4951205.1"/>
    </source>
</evidence>
<reference evidence="2" key="1">
    <citation type="submission" date="2021-02" db="EMBL/GenBank/DDBJ databases">
        <authorList>
            <person name="Steward A R."/>
        </authorList>
    </citation>
    <scope>NUCLEOTIDE SEQUENCE</scope>
</reference>
<dbReference type="AlphaFoldDB" id="A0A821Y234"/>
<dbReference type="Pfam" id="PF22989">
    <property type="entry name" value="DUF7030"/>
    <property type="match status" value="1"/>
</dbReference>
<dbReference type="Proteomes" id="UP000663880">
    <property type="component" value="Unassembled WGS sequence"/>
</dbReference>
<name>A0A821Y234_9NEOP</name>
<protein>
    <recommendedName>
        <fullName evidence="1">DUF7030 domain-containing protein</fullName>
    </recommendedName>
</protein>
<dbReference type="InterPro" id="IPR054294">
    <property type="entry name" value="DUF7030"/>
</dbReference>
<feature type="domain" description="DUF7030" evidence="1">
    <location>
        <begin position="8"/>
        <end position="63"/>
    </location>
</feature>
<accession>A0A821Y234</accession>
<evidence type="ECO:0000259" key="1">
    <source>
        <dbReference type="Pfam" id="PF22989"/>
    </source>
</evidence>
<evidence type="ECO:0000313" key="3">
    <source>
        <dbReference type="Proteomes" id="UP000663880"/>
    </source>
</evidence>
<keyword evidence="3" id="KW-1185">Reference proteome</keyword>
<sequence length="84" mass="9425">MAFRYREDLVGKRFLSVSGVTKIDVNKASEWGWKAGVIRAASHKDNKNRDLQLIAELCKWQWRAQRSLGRGREVGQRGAGGVGP</sequence>
<dbReference type="OrthoDB" id="1667110at2759"/>